<reference evidence="2 3" key="1">
    <citation type="journal article" date="2024" name="BMC Genomics">
        <title>Genome assembly of redclaw crayfish (Cherax quadricarinatus) provides insights into its immune adaptation and hypoxia tolerance.</title>
        <authorList>
            <person name="Liu Z."/>
            <person name="Zheng J."/>
            <person name="Li H."/>
            <person name="Fang K."/>
            <person name="Wang S."/>
            <person name="He J."/>
            <person name="Zhou D."/>
            <person name="Weng S."/>
            <person name="Chi M."/>
            <person name="Gu Z."/>
            <person name="He J."/>
            <person name="Li F."/>
            <person name="Wang M."/>
        </authorList>
    </citation>
    <scope>NUCLEOTIDE SEQUENCE [LARGE SCALE GENOMIC DNA]</scope>
    <source>
        <strain evidence="2">ZL_2023a</strain>
    </source>
</reference>
<comment type="caution">
    <text evidence="2">The sequence shown here is derived from an EMBL/GenBank/DDBJ whole genome shotgun (WGS) entry which is preliminary data.</text>
</comment>
<evidence type="ECO:0000313" key="3">
    <source>
        <dbReference type="Proteomes" id="UP001445076"/>
    </source>
</evidence>
<dbReference type="InterPro" id="IPR001846">
    <property type="entry name" value="VWF_type-D"/>
</dbReference>
<gene>
    <name evidence="2" type="ORF">OTU49_005006</name>
</gene>
<accession>A0AAW0WVV1</accession>
<dbReference type="Proteomes" id="UP001445076">
    <property type="component" value="Unassembled WGS sequence"/>
</dbReference>
<dbReference type="PANTHER" id="PTHR46160">
    <property type="entry name" value="ALPHA-TECTORIN-RELATED"/>
    <property type="match status" value="1"/>
</dbReference>
<dbReference type="PROSITE" id="PS51233">
    <property type="entry name" value="VWFD"/>
    <property type="match status" value="1"/>
</dbReference>
<feature type="domain" description="VWFD" evidence="1">
    <location>
        <begin position="1"/>
        <end position="77"/>
    </location>
</feature>
<evidence type="ECO:0000313" key="2">
    <source>
        <dbReference type="EMBL" id="KAK8736440.1"/>
    </source>
</evidence>
<dbReference type="InterPro" id="IPR052749">
    <property type="entry name" value="Alpha-tectorin"/>
</dbReference>
<dbReference type="PANTHER" id="PTHR46160:SF10">
    <property type="entry name" value="MUCIN-5AC-LIKE ISOFORM X2"/>
    <property type="match status" value="1"/>
</dbReference>
<organism evidence="2 3">
    <name type="scientific">Cherax quadricarinatus</name>
    <name type="common">Australian red claw crayfish</name>
    <dbReference type="NCBI Taxonomy" id="27406"/>
    <lineage>
        <taxon>Eukaryota</taxon>
        <taxon>Metazoa</taxon>
        <taxon>Ecdysozoa</taxon>
        <taxon>Arthropoda</taxon>
        <taxon>Crustacea</taxon>
        <taxon>Multicrustacea</taxon>
        <taxon>Malacostraca</taxon>
        <taxon>Eumalacostraca</taxon>
        <taxon>Eucarida</taxon>
        <taxon>Decapoda</taxon>
        <taxon>Pleocyemata</taxon>
        <taxon>Astacidea</taxon>
        <taxon>Parastacoidea</taxon>
        <taxon>Parastacidae</taxon>
        <taxon>Cherax</taxon>
    </lineage>
</organism>
<keyword evidence="3" id="KW-1185">Reference proteome</keyword>
<dbReference type="AlphaFoldDB" id="A0AAW0WVV1"/>
<feature type="non-terminal residue" evidence="2">
    <location>
        <position position="102"/>
    </location>
</feature>
<proteinExistence type="predicted"/>
<feature type="non-terminal residue" evidence="2">
    <location>
        <position position="1"/>
    </location>
</feature>
<dbReference type="Pfam" id="PF00094">
    <property type="entry name" value="VWD"/>
    <property type="match status" value="1"/>
</dbReference>
<sequence>VMVAIPRIQLEVHFFLESHGFSIRLPSYLYFNKTEGLCGNCNHNNEDDLVAKDIGQVESVDTFGTSWLLEGEPNTCTALKKEEIPCLPLPPDQDPCLYIMNE</sequence>
<name>A0AAW0WVV1_CHEQU</name>
<dbReference type="EMBL" id="JARKIK010000044">
    <property type="protein sequence ID" value="KAK8736440.1"/>
    <property type="molecule type" value="Genomic_DNA"/>
</dbReference>
<protein>
    <recommendedName>
        <fullName evidence="1">VWFD domain-containing protein</fullName>
    </recommendedName>
</protein>
<evidence type="ECO:0000259" key="1">
    <source>
        <dbReference type="PROSITE" id="PS51233"/>
    </source>
</evidence>